<evidence type="ECO:0000259" key="3">
    <source>
        <dbReference type="PROSITE" id="PS50042"/>
    </source>
</evidence>
<protein>
    <recommendedName>
        <fullName evidence="3">Cyclic nucleotide-binding domain-containing protein</fullName>
    </recommendedName>
</protein>
<dbReference type="SUPFAM" id="SSF48452">
    <property type="entry name" value="TPR-like"/>
    <property type="match status" value="1"/>
</dbReference>
<sequence>MSATKLSSIYSALDNGNNKNAIKLCNGTLQKQPHNTTAKALKALALQRLGKADEALPLLDEIKLQKPKDPELIRVANCVYHAVRKEQDAQEMCEVAYQQDPDNEELAVAYFYCLLRTRDYAKQQQVAMKMSKKFSKPKYLRWSLMAILMSSGLDGAGSRTLDLAEMMLAKAPLNVPPRGAGAPPATKGGAASTLRESYGLFLLHMSVLRLKGKYAEALELLGKCESCTMVPLEDYALRVQLEAERGRLDKAIEAVRRYLLHDKNQWCATEVFVRLSVERSLQAGRQREDDDPLWTLDFNTRVNMDEATANRMSELGALKTSDPISDAYLMLRHVRDGIIKFSDASITAPMSEPPSPEEGRRWALCAELELRKQTLVVHAEKKLRKKIGDMSAQELWGVASQPEGASFIGLIDTYAAEFGGSPTCFYELRPYLAFLDEVKARQLSGLLRPRVVVPQDGHSNEKRPVRQYMSLHKILHALRWHMPIDKAERTAANGGGGGGDVERVAEWLCVYTGHLHLDQDKSSMSYNTVDELTALAAEVLVEMDERQAREAHRQGKTVPLAEREAVVSALAVLEMCLAHSEYNFHARFLSLLIYSHLGLGAAAQSFIVKLDFKNVQYEALGYTLFDTYLDSAMIPEALEVCKEMCELEADFYRQTQDAMQNAYEHESYGRVADFTAALDRMKRSMQPVRAEVMEGLMNLQQALGDTSQGDGFGDMALLVQKDMPMLRKHAGMSLSWYQLNQDRQVHLRCTSVPPFPALPPSPPPSLTSVIPPATFISHPPTHTQPQHTQTQPTATGATKTSSAGDDDHASSSSRGSHSDNDGGVASTIRKVPPVRCASVPMPVVPPVAAAEGYGGFVSLFLPRFQEMPACLKMWATALSIVCLLYEKDLDEASRMLSDLRHLMAITGIIQAQQPLPRPEHDTALPSPPTDDTDSTSAAAAADAADSTDGTAPAPCSRLWWGDDAHGISSPPPPWDTTSGEPSGRDKAFWRMTYLCLDVAHRVLEACGPSHPNGSTSSSSSRPPPKPSPAPASTAPLAASSSSSLSLADGPDPSHTHRSPAVDDVSVRAGSTWEDVERGLEVLTQLLPDVMRIGGGLETADESKGKEAGGTAEAAGGGGGGDAAVGRFQRFMWDEGGCTGCSRFLLGPLLFVTALFPWIAQTMPRARKDKDKSAGPSAVHAARIAFKGCITAYVSELTRLSTILGRARQAMADKPSDAPTGGLFPDQGELTKELDVYRRSVATQILSSQRQQLHRLNELVQKRLQVLRKITFKP</sequence>
<dbReference type="AlphaFoldDB" id="A0A0G4FF01"/>
<evidence type="ECO:0000256" key="1">
    <source>
        <dbReference type="ARBA" id="ARBA00006298"/>
    </source>
</evidence>
<keyword evidence="5" id="KW-1185">Reference proteome</keyword>
<dbReference type="STRING" id="1169540.A0A0G4FF01"/>
<dbReference type="PANTHER" id="PTHR22767:SF3">
    <property type="entry name" value="N-ALPHA-ACETYLTRANSFERASE 25, NATB AUXILIARY SUBUNIT"/>
    <property type="match status" value="1"/>
</dbReference>
<dbReference type="OrthoDB" id="1874341at2759"/>
<dbReference type="PROSITE" id="PS50042">
    <property type="entry name" value="CNMP_BINDING_3"/>
    <property type="match status" value="1"/>
</dbReference>
<reference evidence="4 5" key="1">
    <citation type="submission" date="2014-11" db="EMBL/GenBank/DDBJ databases">
        <authorList>
            <person name="Zhu J."/>
            <person name="Qi W."/>
            <person name="Song R."/>
        </authorList>
    </citation>
    <scope>NUCLEOTIDE SEQUENCE [LARGE SCALE GENOMIC DNA]</scope>
</reference>
<gene>
    <name evidence="4" type="ORF">Vbra_9094</name>
</gene>
<dbReference type="InterPro" id="IPR019183">
    <property type="entry name" value="NAA25_NatB_aux_su"/>
</dbReference>
<dbReference type="GO" id="GO:0031416">
    <property type="term" value="C:NatB complex"/>
    <property type="evidence" value="ECO:0007669"/>
    <property type="project" value="TreeGrafter"/>
</dbReference>
<dbReference type="Pfam" id="PF14559">
    <property type="entry name" value="TPR_19"/>
    <property type="match status" value="1"/>
</dbReference>
<organism evidence="4 5">
    <name type="scientific">Vitrella brassicaformis (strain CCMP3155)</name>
    <dbReference type="NCBI Taxonomy" id="1169540"/>
    <lineage>
        <taxon>Eukaryota</taxon>
        <taxon>Sar</taxon>
        <taxon>Alveolata</taxon>
        <taxon>Colpodellida</taxon>
        <taxon>Vitrellaceae</taxon>
        <taxon>Vitrella</taxon>
    </lineage>
</organism>
<dbReference type="InterPro" id="IPR011990">
    <property type="entry name" value="TPR-like_helical_dom_sf"/>
</dbReference>
<dbReference type="EMBL" id="CDMY01000420">
    <property type="protein sequence ID" value="CEM11610.1"/>
    <property type="molecule type" value="Genomic_DNA"/>
</dbReference>
<feature type="region of interest" description="Disordered" evidence="2">
    <location>
        <begin position="1096"/>
        <end position="1119"/>
    </location>
</feature>
<proteinExistence type="inferred from homology"/>
<dbReference type="Gene3D" id="1.25.40.1040">
    <property type="match status" value="1"/>
</dbReference>
<feature type="compositionally biased region" description="Low complexity" evidence="2">
    <location>
        <begin position="934"/>
        <end position="954"/>
    </location>
</feature>
<comment type="similarity">
    <text evidence="1">Belongs to the MDM20/NAA25 family.</text>
</comment>
<feature type="region of interest" description="Disordered" evidence="2">
    <location>
        <begin position="1007"/>
        <end position="1066"/>
    </location>
</feature>
<name>A0A0G4FF01_VITBC</name>
<dbReference type="InterPro" id="IPR000595">
    <property type="entry name" value="cNMP-bd_dom"/>
</dbReference>
<feature type="compositionally biased region" description="Low complexity" evidence="2">
    <location>
        <begin position="1008"/>
        <end position="1020"/>
    </location>
</feature>
<dbReference type="PANTHER" id="PTHR22767">
    <property type="entry name" value="N-TERMINAL ACETYLTRANSFERASE-RELATED"/>
    <property type="match status" value="1"/>
</dbReference>
<accession>A0A0G4FF01</accession>
<feature type="compositionally biased region" description="Low complexity" evidence="2">
    <location>
        <begin position="766"/>
        <end position="803"/>
    </location>
</feature>
<dbReference type="Pfam" id="PF09797">
    <property type="entry name" value="NatB_MDM20"/>
    <property type="match status" value="1"/>
</dbReference>
<feature type="compositionally biased region" description="Pro residues" evidence="2">
    <location>
        <begin position="756"/>
        <end position="765"/>
    </location>
</feature>
<evidence type="ECO:0000313" key="4">
    <source>
        <dbReference type="EMBL" id="CEM11610.1"/>
    </source>
</evidence>
<evidence type="ECO:0000256" key="2">
    <source>
        <dbReference type="SAM" id="MobiDB-lite"/>
    </source>
</evidence>
<dbReference type="VEuPathDB" id="CryptoDB:Vbra_9094"/>
<feature type="domain" description="Cyclic nucleotide-binding" evidence="3">
    <location>
        <begin position="692"/>
        <end position="724"/>
    </location>
</feature>
<evidence type="ECO:0000313" key="5">
    <source>
        <dbReference type="Proteomes" id="UP000041254"/>
    </source>
</evidence>
<dbReference type="InParanoid" id="A0A0G4FF01"/>
<dbReference type="Proteomes" id="UP000041254">
    <property type="component" value="Unassembled WGS sequence"/>
</dbReference>
<feature type="region of interest" description="Disordered" evidence="2">
    <location>
        <begin position="756"/>
        <end position="827"/>
    </location>
</feature>
<feature type="region of interest" description="Disordered" evidence="2">
    <location>
        <begin position="911"/>
        <end position="983"/>
    </location>
</feature>
<feature type="compositionally biased region" description="Low complexity" evidence="2">
    <location>
        <begin position="1030"/>
        <end position="1052"/>
    </location>
</feature>